<dbReference type="EMBL" id="CP040749">
    <property type="protein sequence ID" value="QCX39709.1"/>
    <property type="molecule type" value="Genomic_DNA"/>
</dbReference>
<sequence>MNLVKNYKKISNTIFLVKKVILSFAVALFAFSGFAQEEVNSSNSSNSKLQGDILISGGVLAHYTTSNLNDNKSTSFTTNITPKAGYFIMDNLAVGLEFSVATSSATQEGLFGDYKVNTSTLSVGAFGRYYLDNGLFFEGLAGVGTRKIASDLETIPGIKQDDRITTIFGFRGGVGYAIHLGDHVALEPTINYSWEKNLPKDAPSDYKDTLSSIFLGIGFTVFL</sequence>
<dbReference type="InterPro" id="IPR036709">
    <property type="entry name" value="Autotransporte_beta_dom_sf"/>
</dbReference>
<evidence type="ECO:0000259" key="3">
    <source>
        <dbReference type="Pfam" id="PF13505"/>
    </source>
</evidence>
<keyword evidence="5" id="KW-1185">Reference proteome</keyword>
<evidence type="ECO:0000256" key="1">
    <source>
        <dbReference type="ARBA" id="ARBA00022729"/>
    </source>
</evidence>
<feature type="signal peptide" evidence="2">
    <location>
        <begin position="1"/>
        <end position="35"/>
    </location>
</feature>
<dbReference type="InterPro" id="IPR027385">
    <property type="entry name" value="Beta-barrel_OMP"/>
</dbReference>
<evidence type="ECO:0000313" key="5">
    <source>
        <dbReference type="Proteomes" id="UP000306229"/>
    </source>
</evidence>
<evidence type="ECO:0000313" key="4">
    <source>
        <dbReference type="EMBL" id="QCX39709.1"/>
    </source>
</evidence>
<dbReference type="RefSeq" id="WP_138950546.1">
    <property type="nucleotide sequence ID" value="NZ_CP040749.1"/>
</dbReference>
<dbReference type="Pfam" id="PF13505">
    <property type="entry name" value="OMP_b-brl"/>
    <property type="match status" value="1"/>
</dbReference>
<name>A0A5B7TRY0_9FLAO</name>
<evidence type="ECO:0000256" key="2">
    <source>
        <dbReference type="SAM" id="SignalP"/>
    </source>
</evidence>
<dbReference type="Proteomes" id="UP000306229">
    <property type="component" value="Chromosome"/>
</dbReference>
<protein>
    <submittedName>
        <fullName evidence="4">Autotransporter outer membrane beta-barrel domain-containing protein</fullName>
    </submittedName>
</protein>
<accession>A0A5B7TRY0</accession>
<dbReference type="Gene3D" id="2.40.128.130">
    <property type="entry name" value="Autotransporter beta-domain"/>
    <property type="match status" value="1"/>
</dbReference>
<dbReference type="AlphaFoldDB" id="A0A5B7TRY0"/>
<organism evidence="4 5">
    <name type="scientific">Aureibaculum algae</name>
    <dbReference type="NCBI Taxonomy" id="2584122"/>
    <lineage>
        <taxon>Bacteria</taxon>
        <taxon>Pseudomonadati</taxon>
        <taxon>Bacteroidota</taxon>
        <taxon>Flavobacteriia</taxon>
        <taxon>Flavobacteriales</taxon>
        <taxon>Flavobacteriaceae</taxon>
        <taxon>Aureibaculum</taxon>
    </lineage>
</organism>
<reference evidence="4 5" key="1">
    <citation type="submission" date="2019-05" db="EMBL/GenBank/DDBJ databases">
        <title>Algicella ahnfeltiae gen. nov., sp. nov., a novel marine bacterium of the family Flavobacteriaceae isolated from a red alga.</title>
        <authorList>
            <person name="Nedashkovskaya O.I."/>
            <person name="Kukhlevskiy A.D."/>
            <person name="Kim S.-G."/>
            <person name="Zhukova N.V."/>
            <person name="Mikhailov V.V."/>
        </authorList>
    </citation>
    <scope>NUCLEOTIDE SEQUENCE [LARGE SCALE GENOMIC DNA]</scope>
    <source>
        <strain evidence="4 5">10Alg115</strain>
    </source>
</reference>
<dbReference type="SUPFAM" id="SSF103515">
    <property type="entry name" value="Autotransporter"/>
    <property type="match status" value="1"/>
</dbReference>
<dbReference type="OrthoDB" id="945117at2"/>
<gene>
    <name evidence="4" type="ORF">FF125_15120</name>
</gene>
<dbReference type="KEGG" id="fbe:FF125_15120"/>
<keyword evidence="1 2" id="KW-0732">Signal</keyword>
<proteinExistence type="predicted"/>
<feature type="domain" description="Outer membrane protein beta-barrel" evidence="3">
    <location>
        <begin position="55"/>
        <end position="215"/>
    </location>
</feature>
<feature type="chain" id="PRO_5023116987" evidence="2">
    <location>
        <begin position="36"/>
        <end position="223"/>
    </location>
</feature>